<organism evidence="2 3">
    <name type="scientific">Actinomadura logoneensis</name>
    <dbReference type="NCBI Taxonomy" id="2293572"/>
    <lineage>
        <taxon>Bacteria</taxon>
        <taxon>Bacillati</taxon>
        <taxon>Actinomycetota</taxon>
        <taxon>Actinomycetes</taxon>
        <taxon>Streptosporangiales</taxon>
        <taxon>Thermomonosporaceae</taxon>
        <taxon>Actinomadura</taxon>
    </lineage>
</organism>
<gene>
    <name evidence="2" type="ORF">DZF91_35250</name>
</gene>
<dbReference type="CDD" id="cd00051">
    <property type="entry name" value="EFh"/>
    <property type="match status" value="1"/>
</dbReference>
<name>A0A372JAP5_9ACTN</name>
<evidence type="ECO:0000313" key="2">
    <source>
        <dbReference type="EMBL" id="RFU36989.1"/>
    </source>
</evidence>
<dbReference type="GO" id="GO:0005509">
    <property type="term" value="F:calcium ion binding"/>
    <property type="evidence" value="ECO:0007669"/>
    <property type="project" value="InterPro"/>
</dbReference>
<dbReference type="InterPro" id="IPR011992">
    <property type="entry name" value="EF-hand-dom_pair"/>
</dbReference>
<dbReference type="Gene3D" id="1.10.238.10">
    <property type="entry name" value="EF-hand"/>
    <property type="match status" value="1"/>
</dbReference>
<dbReference type="PROSITE" id="PS50222">
    <property type="entry name" value="EF_HAND_2"/>
    <property type="match status" value="2"/>
</dbReference>
<accession>A0A372JAP5</accession>
<dbReference type="Pfam" id="PF13202">
    <property type="entry name" value="EF-hand_5"/>
    <property type="match status" value="1"/>
</dbReference>
<dbReference type="OrthoDB" id="3480149at2"/>
<comment type="caution">
    <text evidence="2">The sequence shown here is derived from an EMBL/GenBank/DDBJ whole genome shotgun (WGS) entry which is preliminary data.</text>
</comment>
<dbReference type="SMART" id="SM00054">
    <property type="entry name" value="EFh"/>
    <property type="match status" value="2"/>
</dbReference>
<dbReference type="SUPFAM" id="SSF47473">
    <property type="entry name" value="EF-hand"/>
    <property type="match status" value="1"/>
</dbReference>
<dbReference type="InterPro" id="IPR018247">
    <property type="entry name" value="EF_Hand_1_Ca_BS"/>
</dbReference>
<feature type="domain" description="EF-hand" evidence="1">
    <location>
        <begin position="17"/>
        <end position="52"/>
    </location>
</feature>
<sequence>MRDLVRPITRSGMTTKPAEDELVTVFTRADLGGDGRLDLMEFGLVLDSVGLSWTRAETQDRFERADTDHDGFISLMELRALLSAQVWDDAGV</sequence>
<dbReference type="EMBL" id="QURH01001018">
    <property type="protein sequence ID" value="RFU36989.1"/>
    <property type="molecule type" value="Genomic_DNA"/>
</dbReference>
<dbReference type="InterPro" id="IPR002048">
    <property type="entry name" value="EF_hand_dom"/>
</dbReference>
<evidence type="ECO:0000259" key="1">
    <source>
        <dbReference type="PROSITE" id="PS50222"/>
    </source>
</evidence>
<keyword evidence="3" id="KW-1185">Reference proteome</keyword>
<dbReference type="Pfam" id="PF13833">
    <property type="entry name" value="EF-hand_8"/>
    <property type="match status" value="1"/>
</dbReference>
<dbReference type="Proteomes" id="UP000261811">
    <property type="component" value="Unassembled WGS sequence"/>
</dbReference>
<dbReference type="AlphaFoldDB" id="A0A372JAP5"/>
<reference evidence="2 3" key="1">
    <citation type="submission" date="2018-08" db="EMBL/GenBank/DDBJ databases">
        <title>Actinomadura jelena sp. nov., a novel Actinomycete isolated from soil in Chad.</title>
        <authorList>
            <person name="Shi L."/>
        </authorList>
    </citation>
    <scope>NUCLEOTIDE SEQUENCE [LARGE SCALE GENOMIC DNA]</scope>
    <source>
        <strain evidence="2 3">NEAU-G17</strain>
    </source>
</reference>
<feature type="domain" description="EF-hand" evidence="1">
    <location>
        <begin position="53"/>
        <end position="88"/>
    </location>
</feature>
<dbReference type="PROSITE" id="PS00018">
    <property type="entry name" value="EF_HAND_1"/>
    <property type="match status" value="1"/>
</dbReference>
<evidence type="ECO:0000313" key="3">
    <source>
        <dbReference type="Proteomes" id="UP000261811"/>
    </source>
</evidence>
<protein>
    <submittedName>
        <fullName evidence="2">EF-hand domain-containing protein</fullName>
    </submittedName>
</protein>
<proteinExistence type="predicted"/>